<dbReference type="InterPro" id="IPR036596">
    <property type="entry name" value="Cyt-C_aa3_sf"/>
</dbReference>
<proteinExistence type="predicted"/>
<evidence type="ECO:0000313" key="3">
    <source>
        <dbReference type="Proteomes" id="UP001156882"/>
    </source>
</evidence>
<feature type="transmembrane region" description="Helical" evidence="1">
    <location>
        <begin position="43"/>
        <end position="62"/>
    </location>
</feature>
<reference evidence="3" key="1">
    <citation type="journal article" date="2019" name="Int. J. Syst. Evol. Microbiol.">
        <title>The Global Catalogue of Microorganisms (GCM) 10K type strain sequencing project: providing services to taxonomists for standard genome sequencing and annotation.</title>
        <authorList>
            <consortium name="The Broad Institute Genomics Platform"/>
            <consortium name="The Broad Institute Genome Sequencing Center for Infectious Disease"/>
            <person name="Wu L."/>
            <person name="Ma J."/>
        </authorList>
    </citation>
    <scope>NUCLEOTIDE SEQUENCE [LARGE SCALE GENOMIC DNA]</scope>
    <source>
        <strain evidence="3">NBRC 101365</strain>
    </source>
</reference>
<evidence type="ECO:0000313" key="2">
    <source>
        <dbReference type="EMBL" id="GLS17743.1"/>
    </source>
</evidence>
<dbReference type="EMBL" id="BSPC01000005">
    <property type="protein sequence ID" value="GLS17743.1"/>
    <property type="molecule type" value="Genomic_DNA"/>
</dbReference>
<evidence type="ECO:0000256" key="1">
    <source>
        <dbReference type="SAM" id="Phobius"/>
    </source>
</evidence>
<keyword evidence="1" id="KW-0472">Membrane</keyword>
<dbReference type="Proteomes" id="UP001156882">
    <property type="component" value="Unassembled WGS sequence"/>
</dbReference>
<feature type="transmembrane region" description="Helical" evidence="1">
    <location>
        <begin position="16"/>
        <end position="36"/>
    </location>
</feature>
<gene>
    <name evidence="2" type="ORF">GCM10007874_07580</name>
</gene>
<accession>A0ABQ6CBR1</accession>
<evidence type="ECO:0008006" key="4">
    <source>
        <dbReference type="Google" id="ProtNLM"/>
    </source>
</evidence>
<keyword evidence="1" id="KW-0812">Transmembrane</keyword>
<sequence length="87" mass="9265">MTAHDFSDHKGTYEGFLRLSAIGMAWVLGIVVTLGIGGTTNHWGIASVLLIVSTIANILGLAVKSWSWKPGALVVVLQLLSLLLLTH</sequence>
<protein>
    <recommendedName>
        <fullName evidence="4">Cytochrome c oxidase subunit IV bacterial aa3 type domain-containing protein</fullName>
    </recommendedName>
</protein>
<keyword evidence="3" id="KW-1185">Reference proteome</keyword>
<comment type="caution">
    <text evidence="2">The sequence shown here is derived from an EMBL/GenBank/DDBJ whole genome shotgun (WGS) entry which is preliminary data.</text>
</comment>
<name>A0ABQ6CBR1_9HYPH</name>
<dbReference type="SUPFAM" id="SSF81469">
    <property type="entry name" value="Bacterial aa3 type cytochrome c oxidase subunit IV"/>
    <property type="match status" value="1"/>
</dbReference>
<keyword evidence="1" id="KW-1133">Transmembrane helix</keyword>
<organism evidence="2 3">
    <name type="scientific">Labrys miyagiensis</name>
    <dbReference type="NCBI Taxonomy" id="346912"/>
    <lineage>
        <taxon>Bacteria</taxon>
        <taxon>Pseudomonadati</taxon>
        <taxon>Pseudomonadota</taxon>
        <taxon>Alphaproteobacteria</taxon>
        <taxon>Hyphomicrobiales</taxon>
        <taxon>Xanthobacteraceae</taxon>
        <taxon>Labrys</taxon>
    </lineage>
</organism>